<dbReference type="EMBL" id="CAMKVN010000173">
    <property type="protein sequence ID" value="CAI2164714.1"/>
    <property type="molecule type" value="Genomic_DNA"/>
</dbReference>
<keyword evidence="2" id="KW-1133">Transmembrane helix</keyword>
<sequence length="166" mass="20269">METHHNNYFTLQKKGEEIENFSDIEHQHEEMVKEISERFNNNLENLHIESMVQDIYLKQQNEYFDRIKQLFETYIKAEEKMTRLRIENTNLKVKLDDYPKFQDNYLKLHDENNVLKGNLTEISKKYKKSEENVENLNLFVFILLLGFFFLVIFEYESDLSYIDMMM</sequence>
<dbReference type="AlphaFoldDB" id="A0A9W4SDL9"/>
<comment type="caution">
    <text evidence="3">The sequence shown here is derived from an EMBL/GenBank/DDBJ whole genome shotgun (WGS) entry which is preliminary data.</text>
</comment>
<keyword evidence="4" id="KW-1185">Reference proteome</keyword>
<dbReference type="Proteomes" id="UP001153678">
    <property type="component" value="Unassembled WGS sequence"/>
</dbReference>
<name>A0A9W4SDL9_9GLOM</name>
<keyword evidence="1" id="KW-0175">Coiled coil</keyword>
<protein>
    <submittedName>
        <fullName evidence="3">3740_t:CDS:1</fullName>
    </submittedName>
</protein>
<feature type="coiled-coil region" evidence="1">
    <location>
        <begin position="67"/>
        <end position="132"/>
    </location>
</feature>
<evidence type="ECO:0000313" key="4">
    <source>
        <dbReference type="Proteomes" id="UP001153678"/>
    </source>
</evidence>
<gene>
    <name evidence="3" type="ORF">FWILDA_LOCUS1706</name>
</gene>
<keyword evidence="2" id="KW-0812">Transmembrane</keyword>
<reference evidence="3" key="1">
    <citation type="submission" date="2022-08" db="EMBL/GenBank/DDBJ databases">
        <authorList>
            <person name="Kallberg Y."/>
            <person name="Tangrot J."/>
            <person name="Rosling A."/>
        </authorList>
    </citation>
    <scope>NUCLEOTIDE SEQUENCE</scope>
    <source>
        <strain evidence="3">Wild A</strain>
    </source>
</reference>
<evidence type="ECO:0000256" key="1">
    <source>
        <dbReference type="SAM" id="Coils"/>
    </source>
</evidence>
<feature type="transmembrane region" description="Helical" evidence="2">
    <location>
        <begin position="136"/>
        <end position="155"/>
    </location>
</feature>
<evidence type="ECO:0000256" key="2">
    <source>
        <dbReference type="SAM" id="Phobius"/>
    </source>
</evidence>
<proteinExistence type="predicted"/>
<accession>A0A9W4SDL9</accession>
<evidence type="ECO:0000313" key="3">
    <source>
        <dbReference type="EMBL" id="CAI2164714.1"/>
    </source>
</evidence>
<organism evidence="3 4">
    <name type="scientific">Funneliformis geosporum</name>
    <dbReference type="NCBI Taxonomy" id="1117311"/>
    <lineage>
        <taxon>Eukaryota</taxon>
        <taxon>Fungi</taxon>
        <taxon>Fungi incertae sedis</taxon>
        <taxon>Mucoromycota</taxon>
        <taxon>Glomeromycotina</taxon>
        <taxon>Glomeromycetes</taxon>
        <taxon>Glomerales</taxon>
        <taxon>Glomeraceae</taxon>
        <taxon>Funneliformis</taxon>
    </lineage>
</organism>
<keyword evidence="2" id="KW-0472">Membrane</keyword>